<reference evidence="2" key="1">
    <citation type="submission" date="2021-03" db="EMBL/GenBank/DDBJ databases">
        <title>Draft genome sequence of rust myrtle Austropuccinia psidii MF-1, a brazilian biotype.</title>
        <authorList>
            <person name="Quecine M.C."/>
            <person name="Pachon D.M.R."/>
            <person name="Bonatelli M.L."/>
            <person name="Correr F.H."/>
            <person name="Franceschini L.M."/>
            <person name="Leite T.F."/>
            <person name="Margarido G.R.A."/>
            <person name="Almeida C.A."/>
            <person name="Ferrarezi J.A."/>
            <person name="Labate C.A."/>
        </authorList>
    </citation>
    <scope>NUCLEOTIDE SEQUENCE</scope>
    <source>
        <strain evidence="2">MF-1</strain>
    </source>
</reference>
<feature type="domain" description="Chromo" evidence="1">
    <location>
        <begin position="54"/>
        <end position="115"/>
    </location>
</feature>
<dbReference type="Pfam" id="PF00385">
    <property type="entry name" value="Chromo"/>
    <property type="match status" value="1"/>
</dbReference>
<dbReference type="InterPro" id="IPR000953">
    <property type="entry name" value="Chromo/chromo_shadow_dom"/>
</dbReference>
<dbReference type="CDD" id="cd00024">
    <property type="entry name" value="CD_CSD"/>
    <property type="match status" value="1"/>
</dbReference>
<evidence type="ECO:0000313" key="2">
    <source>
        <dbReference type="EMBL" id="MBW0510377.1"/>
    </source>
</evidence>
<keyword evidence="3" id="KW-1185">Reference proteome</keyword>
<dbReference type="SUPFAM" id="SSF54160">
    <property type="entry name" value="Chromo domain-like"/>
    <property type="match status" value="1"/>
</dbReference>
<gene>
    <name evidence="2" type="ORF">O181_050092</name>
</gene>
<dbReference type="Gene3D" id="2.40.50.40">
    <property type="match status" value="1"/>
</dbReference>
<proteinExistence type="predicted"/>
<dbReference type="EMBL" id="AVOT02021513">
    <property type="protein sequence ID" value="MBW0510377.1"/>
    <property type="molecule type" value="Genomic_DNA"/>
</dbReference>
<name>A0A9Q3E2Z9_9BASI</name>
<protein>
    <recommendedName>
        <fullName evidence="1">Chromo domain-containing protein</fullName>
    </recommendedName>
</protein>
<dbReference type="Proteomes" id="UP000765509">
    <property type="component" value="Unassembled WGS sequence"/>
</dbReference>
<dbReference type="AlphaFoldDB" id="A0A9Q3E2Z9"/>
<dbReference type="GO" id="GO:0006338">
    <property type="term" value="P:chromatin remodeling"/>
    <property type="evidence" value="ECO:0007669"/>
    <property type="project" value="UniProtKB-ARBA"/>
</dbReference>
<comment type="caution">
    <text evidence="2">The sequence shown here is derived from an EMBL/GenBank/DDBJ whole genome shotgun (WGS) entry which is preliminary data.</text>
</comment>
<dbReference type="OrthoDB" id="2273864at2759"/>
<evidence type="ECO:0000259" key="1">
    <source>
        <dbReference type="PROSITE" id="PS50013"/>
    </source>
</evidence>
<accession>A0A9Q3E2Z9</accession>
<organism evidence="2 3">
    <name type="scientific">Austropuccinia psidii MF-1</name>
    <dbReference type="NCBI Taxonomy" id="1389203"/>
    <lineage>
        <taxon>Eukaryota</taxon>
        <taxon>Fungi</taxon>
        <taxon>Dikarya</taxon>
        <taxon>Basidiomycota</taxon>
        <taxon>Pucciniomycotina</taxon>
        <taxon>Pucciniomycetes</taxon>
        <taxon>Pucciniales</taxon>
        <taxon>Sphaerophragmiaceae</taxon>
        <taxon>Austropuccinia</taxon>
    </lineage>
</organism>
<dbReference type="InterPro" id="IPR016197">
    <property type="entry name" value="Chromo-like_dom_sf"/>
</dbReference>
<dbReference type="InterPro" id="IPR023780">
    <property type="entry name" value="Chromo_domain"/>
</dbReference>
<sequence>MVWLSFKNIKSTRPTKKLSEIWLGPFPILRKTSTIPNRYKELPPPILSEEEEAWEVSQNPDSRLKKGKLCYLVEWKVYSQDTERTTWEPADNLNNLFELVIYFHQLYPDKPGHDPSRALSFYGSWWVEELPEGSPTPGMHL</sequence>
<dbReference type="PROSITE" id="PS50013">
    <property type="entry name" value="CHROMO_2"/>
    <property type="match status" value="1"/>
</dbReference>
<evidence type="ECO:0000313" key="3">
    <source>
        <dbReference type="Proteomes" id="UP000765509"/>
    </source>
</evidence>